<evidence type="ECO:0000313" key="2">
    <source>
        <dbReference type="Proteomes" id="UP000262882"/>
    </source>
</evidence>
<reference evidence="1 2" key="1">
    <citation type="submission" date="2018-08" db="EMBL/GenBank/DDBJ databases">
        <title>Actinomadura spongicola sp. nov., isolated from marine sponge Leucetta chagosensis.</title>
        <authorList>
            <person name="Li L."/>
            <person name="Lin H.W."/>
        </authorList>
    </citation>
    <scope>NUCLEOTIDE SEQUENCE [LARGE SCALE GENOMIC DNA]</scope>
    <source>
        <strain evidence="1 2">LHW52907</strain>
    </source>
</reference>
<evidence type="ECO:0000313" key="1">
    <source>
        <dbReference type="EMBL" id="RFS83593.1"/>
    </source>
</evidence>
<organism evidence="1 2">
    <name type="scientific">Actinomadura spongiicola</name>
    <dbReference type="NCBI Taxonomy" id="2303421"/>
    <lineage>
        <taxon>Bacteria</taxon>
        <taxon>Bacillati</taxon>
        <taxon>Actinomycetota</taxon>
        <taxon>Actinomycetes</taxon>
        <taxon>Streptosporangiales</taxon>
        <taxon>Thermomonosporaceae</taxon>
        <taxon>Actinomadura</taxon>
    </lineage>
</organism>
<dbReference type="Proteomes" id="UP000262882">
    <property type="component" value="Unassembled WGS sequence"/>
</dbReference>
<proteinExistence type="predicted"/>
<sequence length="197" mass="21568">MRQGTFHYALIQRKSLGGILTVTREQPCLVVSNDRYNSLPNTKHVWVLRTRGDGQALSFAALDHVPQADLDPEELDSASKEYVSDALDWVRWGITGDQPWRNTPAELQEAHREALRAGDHLRQGDIVTDGLGTAVVISGTALNSIPGCDVVWALGVVSKEEISLGMVINLPTIGLTKIDTMRDEDRAGLMTAVLDIL</sequence>
<dbReference type="RefSeq" id="WP_147339577.1">
    <property type="nucleotide sequence ID" value="NZ_QVNQ01000006.1"/>
</dbReference>
<dbReference type="EMBL" id="QVNQ01000006">
    <property type="protein sequence ID" value="RFS83593.1"/>
    <property type="molecule type" value="Genomic_DNA"/>
</dbReference>
<protein>
    <submittedName>
        <fullName evidence="1">Uncharacterized protein</fullName>
    </submittedName>
</protein>
<dbReference type="AlphaFoldDB" id="A0A372GEU6"/>
<dbReference type="OrthoDB" id="3519175at2"/>
<gene>
    <name evidence="1" type="ORF">D0T12_21435</name>
</gene>
<name>A0A372GEU6_9ACTN</name>
<keyword evidence="2" id="KW-1185">Reference proteome</keyword>
<comment type="caution">
    <text evidence="1">The sequence shown here is derived from an EMBL/GenBank/DDBJ whole genome shotgun (WGS) entry which is preliminary data.</text>
</comment>
<accession>A0A372GEU6</accession>